<gene>
    <name evidence="1" type="ORF">PQ455_15490</name>
</gene>
<dbReference type="InterPro" id="IPR029058">
    <property type="entry name" value="AB_hydrolase_fold"/>
</dbReference>
<evidence type="ECO:0000313" key="2">
    <source>
        <dbReference type="Proteomes" id="UP001220395"/>
    </source>
</evidence>
<dbReference type="SUPFAM" id="SSF48452">
    <property type="entry name" value="TPR-like"/>
    <property type="match status" value="1"/>
</dbReference>
<dbReference type="EMBL" id="CP117411">
    <property type="protein sequence ID" value="WCT73020.1"/>
    <property type="molecule type" value="Genomic_DNA"/>
</dbReference>
<protein>
    <submittedName>
        <fullName evidence="1">Alpha/beta hydrolase</fullName>
    </submittedName>
</protein>
<name>A0ABY7TJ94_9SPHN</name>
<keyword evidence="2" id="KW-1185">Reference proteome</keyword>
<dbReference type="Gene3D" id="3.40.50.1820">
    <property type="entry name" value="alpha/beta hydrolase"/>
    <property type="match status" value="1"/>
</dbReference>
<dbReference type="InterPro" id="IPR011990">
    <property type="entry name" value="TPR-like_helical_dom_sf"/>
</dbReference>
<proteinExistence type="predicted"/>
<accession>A0ABY7TJ94</accession>
<organism evidence="1 2">
    <name type="scientific">Sphingomonas naphthae</name>
    <dbReference type="NCBI Taxonomy" id="1813468"/>
    <lineage>
        <taxon>Bacteria</taxon>
        <taxon>Pseudomonadati</taxon>
        <taxon>Pseudomonadota</taxon>
        <taxon>Alphaproteobacteria</taxon>
        <taxon>Sphingomonadales</taxon>
        <taxon>Sphingomonadaceae</taxon>
        <taxon>Sphingomonas</taxon>
    </lineage>
</organism>
<sequence length="399" mass="43931">MSFELYRSANLLVRCVPAEDQTRWVVGFDNYDPDAGLHSEGFGEAFCARRGISYVGVIGRGNHWYQYGDLPDALAAVARAVRGAARVMTYGSSMGGYAALRCADAVGASAVLALSPQYSSDSAVVPFEGRWRQEAQAIDWLPAFGGPLRCACRPVVVYDSSAEDGRHVALIAADTAIDAVPLPYVGHPAGSFLISVDLLEPLVGAVLDGRFDRAAFLANADALRRQDPFYLVELARRQPVWRPRLGLALARLAFAKRPQMDYFHHVLATRLDLAGQREEGLERHRAAAEMSGGLMSYALPYSMALARSGDMATAIAIARRIVLRNPGHAHLHNWLADLLRLEGKWRDAAGEARTAATLAPANPFYRDRAALYDPLSARAWSRGLRETWRRWRSRPIEWA</sequence>
<reference evidence="1 2" key="1">
    <citation type="submission" date="2023-02" db="EMBL/GenBank/DDBJ databases">
        <title>Genome sequence of Sphingomonas naphthae.</title>
        <authorList>
            <person name="Kim S."/>
            <person name="Heo J."/>
            <person name="Kwon S.-W."/>
        </authorList>
    </citation>
    <scope>NUCLEOTIDE SEQUENCE [LARGE SCALE GENOMIC DNA]</scope>
    <source>
        <strain evidence="1 2">KACC 18716</strain>
    </source>
</reference>
<dbReference type="GO" id="GO:0016787">
    <property type="term" value="F:hydrolase activity"/>
    <property type="evidence" value="ECO:0007669"/>
    <property type="project" value="UniProtKB-KW"/>
</dbReference>
<dbReference type="SUPFAM" id="SSF53474">
    <property type="entry name" value="alpha/beta-Hydrolases"/>
    <property type="match status" value="1"/>
</dbReference>
<dbReference type="RefSeq" id="WP_273686994.1">
    <property type="nucleotide sequence ID" value="NZ_CP117411.1"/>
</dbReference>
<dbReference type="Gene3D" id="1.25.40.10">
    <property type="entry name" value="Tetratricopeptide repeat domain"/>
    <property type="match status" value="1"/>
</dbReference>
<evidence type="ECO:0000313" key="1">
    <source>
        <dbReference type="EMBL" id="WCT73020.1"/>
    </source>
</evidence>
<dbReference type="Proteomes" id="UP001220395">
    <property type="component" value="Chromosome"/>
</dbReference>
<keyword evidence="1" id="KW-0378">Hydrolase</keyword>